<organism evidence="1 2">
    <name type="scientific">Pseudochrobactrum asaccharolyticum</name>
    <dbReference type="NCBI Taxonomy" id="354351"/>
    <lineage>
        <taxon>Bacteria</taxon>
        <taxon>Pseudomonadati</taxon>
        <taxon>Pseudomonadota</taxon>
        <taxon>Alphaproteobacteria</taxon>
        <taxon>Hyphomicrobiales</taxon>
        <taxon>Brucellaceae</taxon>
        <taxon>Pseudochrobactrum</taxon>
    </lineage>
</organism>
<name>A0A366EA33_9HYPH</name>
<sequence length="86" mass="9610">MFIPHYWKVLLDGYGEVESGDVITKDGEIIGTWSLVDDVFYTFTPDGEEDYLFFDPFLGLLCCNIAEWHAEKEAAQGVLGVAQTDG</sequence>
<keyword evidence="2" id="KW-1185">Reference proteome</keyword>
<comment type="caution">
    <text evidence="1">The sequence shown here is derived from an EMBL/GenBank/DDBJ whole genome shotgun (WGS) entry which is preliminary data.</text>
</comment>
<evidence type="ECO:0000313" key="2">
    <source>
        <dbReference type="Proteomes" id="UP000252893"/>
    </source>
</evidence>
<dbReference type="EMBL" id="QNRH01000001">
    <property type="protein sequence ID" value="RBO98945.1"/>
    <property type="molecule type" value="Genomic_DNA"/>
</dbReference>
<gene>
    <name evidence="1" type="ORF">DFR47_101549</name>
</gene>
<reference evidence="1 2" key="1">
    <citation type="submission" date="2018-06" db="EMBL/GenBank/DDBJ databases">
        <title>Genomic Encyclopedia of Type Strains, Phase IV (KMG-IV): sequencing the most valuable type-strain genomes for metagenomic binning, comparative biology and taxonomic classification.</title>
        <authorList>
            <person name="Goeker M."/>
        </authorList>
    </citation>
    <scope>NUCLEOTIDE SEQUENCE [LARGE SCALE GENOMIC DNA]</scope>
    <source>
        <strain evidence="1 2">DSM 25619</strain>
    </source>
</reference>
<accession>A0A366EA33</accession>
<dbReference type="Proteomes" id="UP000252893">
    <property type="component" value="Unassembled WGS sequence"/>
</dbReference>
<proteinExistence type="predicted"/>
<evidence type="ECO:0000313" key="1">
    <source>
        <dbReference type="EMBL" id="RBO98945.1"/>
    </source>
</evidence>
<protein>
    <submittedName>
        <fullName evidence="1">Uncharacterized protein</fullName>
    </submittedName>
</protein>
<dbReference type="AlphaFoldDB" id="A0A366EA33"/>